<dbReference type="Pfam" id="PF03544">
    <property type="entry name" value="TonB_C"/>
    <property type="match status" value="1"/>
</dbReference>
<dbReference type="InterPro" id="IPR037682">
    <property type="entry name" value="TonB_C"/>
</dbReference>
<proteinExistence type="inferred from homology"/>
<accession>A0A3L9YB92</accession>
<dbReference type="PANTHER" id="PTHR33446:SF2">
    <property type="entry name" value="PROTEIN TONB"/>
    <property type="match status" value="1"/>
</dbReference>
<dbReference type="AlphaFoldDB" id="A0A3L9YB92"/>
<keyword evidence="8" id="KW-1133">Transmembrane helix</keyword>
<evidence type="ECO:0000313" key="12">
    <source>
        <dbReference type="EMBL" id="RMA57614.1"/>
    </source>
</evidence>
<dbReference type="NCBIfam" id="TIGR01352">
    <property type="entry name" value="tonB_Cterm"/>
    <property type="match status" value="1"/>
</dbReference>
<reference evidence="12 13" key="1">
    <citation type="submission" date="2018-10" db="EMBL/GenBank/DDBJ databases">
        <title>Genomic Encyclopedia of Archaeal and Bacterial Type Strains, Phase II (KMG-II): from individual species to whole genera.</title>
        <authorList>
            <person name="Goeker M."/>
        </authorList>
    </citation>
    <scope>NUCLEOTIDE SEQUENCE [LARGE SCALE GENOMIC DNA]</scope>
    <source>
        <strain evidence="12 13">DSM 23424</strain>
    </source>
</reference>
<evidence type="ECO:0000256" key="7">
    <source>
        <dbReference type="ARBA" id="ARBA00022927"/>
    </source>
</evidence>
<gene>
    <name evidence="12" type="ORF">BXY75_2417</name>
</gene>
<dbReference type="PROSITE" id="PS52015">
    <property type="entry name" value="TONB_CTD"/>
    <property type="match status" value="1"/>
</dbReference>
<evidence type="ECO:0000256" key="3">
    <source>
        <dbReference type="ARBA" id="ARBA00022448"/>
    </source>
</evidence>
<evidence type="ECO:0000256" key="8">
    <source>
        <dbReference type="ARBA" id="ARBA00022989"/>
    </source>
</evidence>
<sequence>MKNLFIIACLFVSTSFLAQSEWGDVNKNKLTMKEIAPVWPGCEADNSAKRDACFDQKLTQHIIKNFKYPATEYKNNVQGKVVVEFIINEKGMVDVKNVTGGNAGLQAEAKRNIMAIPKMKPGLLGGKPRAIKYTVPFNFKTGK</sequence>
<dbReference type="SUPFAM" id="SSF74653">
    <property type="entry name" value="TolA/TonB C-terminal domain"/>
    <property type="match status" value="1"/>
</dbReference>
<feature type="domain" description="TonB C-terminal" evidence="11">
    <location>
        <begin position="53"/>
        <end position="143"/>
    </location>
</feature>
<evidence type="ECO:0000256" key="10">
    <source>
        <dbReference type="SAM" id="SignalP"/>
    </source>
</evidence>
<feature type="chain" id="PRO_5018336185" evidence="10">
    <location>
        <begin position="19"/>
        <end position="143"/>
    </location>
</feature>
<name>A0A3L9YB92_9FLAO</name>
<comment type="caution">
    <text evidence="12">The sequence shown here is derived from an EMBL/GenBank/DDBJ whole genome shotgun (WGS) entry which is preliminary data.</text>
</comment>
<keyword evidence="4" id="KW-1003">Cell membrane</keyword>
<dbReference type="Proteomes" id="UP000271339">
    <property type="component" value="Unassembled WGS sequence"/>
</dbReference>
<keyword evidence="10" id="KW-0732">Signal</keyword>
<evidence type="ECO:0000313" key="13">
    <source>
        <dbReference type="Proteomes" id="UP000271339"/>
    </source>
</evidence>
<keyword evidence="6" id="KW-0812">Transmembrane</keyword>
<keyword evidence="7" id="KW-0653">Protein transport</keyword>
<keyword evidence="5" id="KW-0997">Cell inner membrane</keyword>
<dbReference type="InterPro" id="IPR051045">
    <property type="entry name" value="TonB-dependent_transducer"/>
</dbReference>
<evidence type="ECO:0000256" key="6">
    <source>
        <dbReference type="ARBA" id="ARBA00022692"/>
    </source>
</evidence>
<keyword evidence="3" id="KW-0813">Transport</keyword>
<dbReference type="GO" id="GO:0098797">
    <property type="term" value="C:plasma membrane protein complex"/>
    <property type="evidence" value="ECO:0007669"/>
    <property type="project" value="TreeGrafter"/>
</dbReference>
<dbReference type="GO" id="GO:0015031">
    <property type="term" value="P:protein transport"/>
    <property type="evidence" value="ECO:0007669"/>
    <property type="project" value="UniProtKB-KW"/>
</dbReference>
<protein>
    <submittedName>
        <fullName evidence="12">TonB family protein</fullName>
    </submittedName>
</protein>
<evidence type="ECO:0000256" key="9">
    <source>
        <dbReference type="ARBA" id="ARBA00023136"/>
    </source>
</evidence>
<dbReference type="Gene3D" id="3.30.1150.10">
    <property type="match status" value="1"/>
</dbReference>
<comment type="similarity">
    <text evidence="2">Belongs to the TonB family.</text>
</comment>
<evidence type="ECO:0000256" key="4">
    <source>
        <dbReference type="ARBA" id="ARBA00022475"/>
    </source>
</evidence>
<evidence type="ECO:0000256" key="2">
    <source>
        <dbReference type="ARBA" id="ARBA00006555"/>
    </source>
</evidence>
<organism evidence="12 13">
    <name type="scientific">Ulvibacter antarcticus</name>
    <dbReference type="NCBI Taxonomy" id="442714"/>
    <lineage>
        <taxon>Bacteria</taxon>
        <taxon>Pseudomonadati</taxon>
        <taxon>Bacteroidota</taxon>
        <taxon>Flavobacteriia</taxon>
        <taxon>Flavobacteriales</taxon>
        <taxon>Flavobacteriaceae</taxon>
        <taxon>Ulvibacter</taxon>
    </lineage>
</organism>
<comment type="subcellular location">
    <subcellularLocation>
        <location evidence="1">Cell inner membrane</location>
        <topology evidence="1">Single-pass membrane protein</topology>
        <orientation evidence="1">Periplasmic side</orientation>
    </subcellularLocation>
</comment>
<dbReference type="InterPro" id="IPR006260">
    <property type="entry name" value="TonB/TolA_C"/>
</dbReference>
<dbReference type="GO" id="GO:0031992">
    <property type="term" value="F:energy transducer activity"/>
    <property type="evidence" value="ECO:0007669"/>
    <property type="project" value="TreeGrafter"/>
</dbReference>
<keyword evidence="9" id="KW-0472">Membrane</keyword>
<keyword evidence="13" id="KW-1185">Reference proteome</keyword>
<feature type="signal peptide" evidence="10">
    <location>
        <begin position="1"/>
        <end position="18"/>
    </location>
</feature>
<dbReference type="GO" id="GO:0055085">
    <property type="term" value="P:transmembrane transport"/>
    <property type="evidence" value="ECO:0007669"/>
    <property type="project" value="InterPro"/>
</dbReference>
<dbReference type="PANTHER" id="PTHR33446">
    <property type="entry name" value="PROTEIN TONB-RELATED"/>
    <property type="match status" value="1"/>
</dbReference>
<evidence type="ECO:0000256" key="1">
    <source>
        <dbReference type="ARBA" id="ARBA00004383"/>
    </source>
</evidence>
<dbReference type="RefSeq" id="WP_121907982.1">
    <property type="nucleotide sequence ID" value="NZ_REFC01000014.1"/>
</dbReference>
<evidence type="ECO:0000256" key="5">
    <source>
        <dbReference type="ARBA" id="ARBA00022519"/>
    </source>
</evidence>
<dbReference type="EMBL" id="REFC01000014">
    <property type="protein sequence ID" value="RMA57614.1"/>
    <property type="molecule type" value="Genomic_DNA"/>
</dbReference>
<dbReference type="OrthoDB" id="1522859at2"/>
<evidence type="ECO:0000259" key="11">
    <source>
        <dbReference type="PROSITE" id="PS52015"/>
    </source>
</evidence>